<protein>
    <submittedName>
        <fullName evidence="1">Uncharacterized protein</fullName>
    </submittedName>
</protein>
<organism evidence="1 2">
    <name type="scientific">Paenibacillus naphthalenovorans</name>
    <dbReference type="NCBI Taxonomy" id="162209"/>
    <lineage>
        <taxon>Bacteria</taxon>
        <taxon>Bacillati</taxon>
        <taxon>Bacillota</taxon>
        <taxon>Bacilli</taxon>
        <taxon>Bacillales</taxon>
        <taxon>Paenibacillaceae</taxon>
        <taxon>Paenibacillus</taxon>
    </lineage>
</organism>
<proteinExistence type="predicted"/>
<dbReference type="EMBL" id="CP013652">
    <property type="protein sequence ID" value="ALS23762.1"/>
    <property type="molecule type" value="Genomic_DNA"/>
</dbReference>
<sequence precursor="true">MKLFNCKVTAIVLNIGKRFSAKSVQSYLSKNVQMDLTVTFLRDPNSKPQTTQTGYTVELNFLRENLDKLKKLTENNKLPLILDQRIYSKTSQFFVKSVKMNEDIYGMFTQYCDENYPHFRLQDLIAQSLLDFIEKY</sequence>
<reference evidence="2" key="1">
    <citation type="submission" date="2015-12" db="EMBL/GenBank/DDBJ databases">
        <title>Complete genome sequences of two moderately thermophilic Paenibacillus species.</title>
        <authorList>
            <person name="Butler R.III."/>
            <person name="Wang J."/>
            <person name="Stark B.C."/>
            <person name="Pombert J.-F."/>
        </authorList>
    </citation>
    <scope>NUCLEOTIDE SEQUENCE [LARGE SCALE GENOMIC DNA]</scope>
    <source>
        <strain evidence="2">32O-Y</strain>
    </source>
</reference>
<dbReference type="STRING" id="162209.IJ22_34010"/>
<name>A0A0U2L272_9BACL</name>
<gene>
    <name evidence="1" type="ORF">IJ22_34010</name>
</gene>
<reference evidence="1 2" key="2">
    <citation type="journal article" date="2016" name="Genome Announc.">
        <title>Complete Genome Sequences of Two Interactive Moderate Thermophiles, Paenibacillus napthalenovorans 32O-Y and Paenibacillus sp. 32O-W.</title>
        <authorList>
            <person name="Butler R.R.III."/>
            <person name="Wang J."/>
            <person name="Stark B.C."/>
            <person name="Pombert J.F."/>
        </authorList>
    </citation>
    <scope>NUCLEOTIDE SEQUENCE [LARGE SCALE GENOMIC DNA]</scope>
    <source>
        <strain evidence="1 2">32O-Y</strain>
    </source>
</reference>
<evidence type="ECO:0000313" key="2">
    <source>
        <dbReference type="Proteomes" id="UP000061660"/>
    </source>
</evidence>
<evidence type="ECO:0000313" key="1">
    <source>
        <dbReference type="EMBL" id="ALS23762.1"/>
    </source>
</evidence>
<dbReference type="KEGG" id="pnp:IJ22_34010"/>
<dbReference type="AlphaFoldDB" id="A0A0U2L272"/>
<dbReference type="Proteomes" id="UP000061660">
    <property type="component" value="Chromosome"/>
</dbReference>
<dbReference type="PATRIC" id="fig|162209.4.peg.3640"/>
<accession>A0A0U2L272</accession>
<keyword evidence="2" id="KW-1185">Reference proteome</keyword>